<dbReference type="PROSITE" id="PS50966">
    <property type="entry name" value="ZF_SWIM"/>
    <property type="match status" value="1"/>
</dbReference>
<dbReference type="OrthoDB" id="5598737at2759"/>
<feature type="compositionally biased region" description="Low complexity" evidence="2">
    <location>
        <begin position="86"/>
        <end position="115"/>
    </location>
</feature>
<dbReference type="GO" id="GO:0008270">
    <property type="term" value="F:zinc ion binding"/>
    <property type="evidence" value="ECO:0007669"/>
    <property type="project" value="UniProtKB-KW"/>
</dbReference>
<evidence type="ECO:0000259" key="3">
    <source>
        <dbReference type="PROSITE" id="PS50966"/>
    </source>
</evidence>
<proteinExistence type="predicted"/>
<feature type="region of interest" description="Disordered" evidence="2">
    <location>
        <begin position="29"/>
        <end position="251"/>
    </location>
</feature>
<sequence length="1094" mass="123274">MPPRRQLPSFSLSPELMASLPEEFRLAIDPFDSSSTTSDDNSPEIIRPSLDALPGASDLSSAIIGDEGDVSDDDRVPASYFPPSLPLVQSPSAPSSASSSVSTPPLSPSALLAASRTTNRSARLPGPPIWRINNLRRPGRRTIDGPREEEHHDPGHSPPLDEDEHENFMRRMRYSPPPPLPDGEDEMRRYESDGGYSGYENDFMPSQSPVAADPLHSNTSDSAPPPTHPRRPRPSSHRSISTTTSFENSFGEEEPWEQYRRLMNESRVFCMLMWEGLWICQGWDSIRNKPHAKYCHLQVSRGEKSCDCPAYRSNQDCVHVLLYINAPDIFQNIHARLENHMRGDPVILVRYHIDDFLLVYSVQQSGNEADAMENQGRRVVVYRERNGQWRCSQQGRGCRGLCNHINHARNDALEEEYIGEDDAQDEDDGVGDDLPLGADGEGVREVCRQAIEVTISNKPRPPPAAILFQSDNVPFSYPPLHGSCPQRLHLDEGARCRCGERLSDRLRGLGRSFWTDFRVLHTTGVEKVRLETVRCPRPGCGRDIGPDLASHGLVNFNNEIGFSRNVFDLYISLCTRSETPLHAFHSSIIDNYLNLGSQDTFVSIKTFTRAFFAFLKLIGWGTVMTCPECGPNPEVVIMDGTVIHFSAHYLTGSLRPATLPTVDSQDRPCVIYTPLACLHKDIFSMTANGFQQLRQDVHEWCRIVNLRALRAFPHSLQELFQRNISQGAEEVDRKVGIALKAFLGTLLEPVDLPPRHQRALRLFLGQLVTPDIITAIFPPQVYQELRNFSETGDATDDMCKMTPVVTHVIDTFKQGPENLALPETFLDLVGVMNARSQKVLRDLQERADYTCQLPGELLGKARQLEEERLERERRTGRDGTGVRTAFPRCGNRDVYSGIPTDAGARRLCQQKIGDWEGGGDGCKKYYDQVIRKKKMRMTGGIAGIWCPHGICLAYQVMPTSEGRDDFFSLLKCFFPVPPKVIVYDFACSLATYCMLRDPVYFAHVRFLVDELHAHGHTTCSRAGRISTAMFYSPNLRMVNSSVAEGNHSVLRRLRKSLSYMNEEHFLCFFDMAIQAMNRRALLKHEWEVLYRGLP</sequence>
<gene>
    <name evidence="4" type="ordered locus">CNA07690</name>
</gene>
<accession>Q5KN53</accession>
<protein>
    <recommendedName>
        <fullName evidence="3">SWIM-type domain-containing protein</fullName>
    </recommendedName>
</protein>
<name>Q5KN53_CRYD1</name>
<organism evidence="4 5">
    <name type="scientific">Cryptococcus deneoformans (strain JEC21 / ATCC MYA-565)</name>
    <name type="common">Cryptococcus neoformans var. neoformans serotype D</name>
    <dbReference type="NCBI Taxonomy" id="214684"/>
    <lineage>
        <taxon>Eukaryota</taxon>
        <taxon>Fungi</taxon>
        <taxon>Dikarya</taxon>
        <taxon>Basidiomycota</taxon>
        <taxon>Agaricomycotina</taxon>
        <taxon>Tremellomycetes</taxon>
        <taxon>Tremellales</taxon>
        <taxon>Cryptococcaceae</taxon>
        <taxon>Cryptococcus</taxon>
        <taxon>Cryptococcus neoformans species complex</taxon>
    </lineage>
</organism>
<feature type="compositionally biased region" description="Basic and acidic residues" evidence="2">
    <location>
        <begin position="141"/>
        <end position="155"/>
    </location>
</feature>
<dbReference type="Proteomes" id="UP000002149">
    <property type="component" value="Chromosome 1"/>
</dbReference>
<evidence type="ECO:0000313" key="5">
    <source>
        <dbReference type="Proteomes" id="UP000002149"/>
    </source>
</evidence>
<feature type="domain" description="SWIM-type" evidence="3">
    <location>
        <begin position="297"/>
        <end position="328"/>
    </location>
</feature>
<dbReference type="eggNOG" id="ENOG502S87Y">
    <property type="taxonomic scope" value="Eukaryota"/>
</dbReference>
<dbReference type="Pfam" id="PF18717">
    <property type="entry name" value="CxC4"/>
    <property type="match status" value="1"/>
</dbReference>
<dbReference type="VEuPathDB" id="FungiDB:CNA07690"/>
<dbReference type="InterPro" id="IPR007527">
    <property type="entry name" value="Znf_SWIM"/>
</dbReference>
<dbReference type="PANTHER" id="PTHR34305">
    <property type="entry name" value="EXPRESSED PROTEIN"/>
    <property type="match status" value="1"/>
</dbReference>
<keyword evidence="1" id="KW-0479">Metal-binding</keyword>
<dbReference type="GeneID" id="3253803"/>
<dbReference type="InParanoid" id="Q5KN53"/>
<evidence type="ECO:0000313" key="4">
    <source>
        <dbReference type="EMBL" id="AAW41298.2"/>
    </source>
</evidence>
<keyword evidence="1" id="KW-0862">Zinc</keyword>
<dbReference type="HOGENOM" id="CLU_314487_0_0_1"/>
<dbReference type="KEGG" id="cne:CNA07690"/>
<dbReference type="PaxDb" id="214684-Q5KN53"/>
<evidence type="ECO:0000256" key="1">
    <source>
        <dbReference type="PROSITE-ProRule" id="PRU00325"/>
    </source>
</evidence>
<dbReference type="EMBL" id="AE017341">
    <property type="protein sequence ID" value="AAW41298.2"/>
    <property type="molecule type" value="Genomic_DNA"/>
</dbReference>
<accession>Q55YT4</accession>
<dbReference type="AlphaFoldDB" id="Q5KN53"/>
<evidence type="ECO:0000256" key="2">
    <source>
        <dbReference type="SAM" id="MobiDB-lite"/>
    </source>
</evidence>
<dbReference type="PANTHER" id="PTHR34305:SF1">
    <property type="entry name" value="SWIM-TYPE DOMAIN-CONTAINING PROTEIN"/>
    <property type="match status" value="1"/>
</dbReference>
<reference evidence="4 5" key="1">
    <citation type="journal article" date="2005" name="Science">
        <title>The genome of the basidiomycetous yeast and human pathogen Cryptococcus neoformans.</title>
        <authorList>
            <person name="Loftus B.J."/>
            <person name="Fung E."/>
            <person name="Roncaglia P."/>
            <person name="Rowley D."/>
            <person name="Amedeo P."/>
            <person name="Bruno D."/>
            <person name="Vamathevan J."/>
            <person name="Miranda M."/>
            <person name="Anderson I.J."/>
            <person name="Fraser J.A."/>
            <person name="Allen J.E."/>
            <person name="Bosdet I.E."/>
            <person name="Brent M.R."/>
            <person name="Chiu R."/>
            <person name="Doering T.L."/>
            <person name="Donlin M.J."/>
            <person name="D'Souza C.A."/>
            <person name="Fox D.S."/>
            <person name="Grinberg V."/>
            <person name="Fu J."/>
            <person name="Fukushima M."/>
            <person name="Haas B.J."/>
            <person name="Huang J.C."/>
            <person name="Janbon G."/>
            <person name="Jones S.J."/>
            <person name="Koo H.L."/>
            <person name="Krzywinski M.I."/>
            <person name="Kwon-Chung J.K."/>
            <person name="Lengeler K.B."/>
            <person name="Maiti R."/>
            <person name="Marra M.A."/>
            <person name="Marra R.E."/>
            <person name="Mathewson C.A."/>
            <person name="Mitchell T.G."/>
            <person name="Pertea M."/>
            <person name="Riggs F.R."/>
            <person name="Salzberg S.L."/>
            <person name="Schein J.E."/>
            <person name="Shvartsbeyn A."/>
            <person name="Shin H."/>
            <person name="Shumway M."/>
            <person name="Specht C.A."/>
            <person name="Suh B.B."/>
            <person name="Tenney A."/>
            <person name="Utterback T.R."/>
            <person name="Wickes B.L."/>
            <person name="Wortman J.R."/>
            <person name="Wye N.H."/>
            <person name="Kronstad J.W."/>
            <person name="Lodge J.K."/>
            <person name="Heitman J."/>
            <person name="Davis R.W."/>
            <person name="Fraser C.M."/>
            <person name="Hyman R.W."/>
        </authorList>
    </citation>
    <scope>NUCLEOTIDE SEQUENCE [LARGE SCALE GENOMIC DNA]</scope>
    <source>
        <strain evidence="5">JEC21 / ATCC MYA-565</strain>
    </source>
</reference>
<dbReference type="RefSeq" id="XP_024512035.1">
    <property type="nucleotide sequence ID" value="XM_024656392.1"/>
</dbReference>
<dbReference type="InterPro" id="IPR040648">
    <property type="entry name" value="HMGXB3_CxC4"/>
</dbReference>
<keyword evidence="1" id="KW-0863">Zinc-finger</keyword>
<keyword evidence="5" id="KW-1185">Reference proteome</keyword>